<dbReference type="EMBL" id="AYSO01000017">
    <property type="protein sequence ID" value="KIE46396.1"/>
    <property type="molecule type" value="Genomic_DNA"/>
</dbReference>
<proteinExistence type="predicted"/>
<dbReference type="InterPro" id="IPR047735">
    <property type="entry name" value="GrdX-like"/>
</dbReference>
<keyword evidence="2" id="KW-1185">Reference proteome</keyword>
<name>A0A0C1R7B4_9CLOT</name>
<dbReference type="RefSeq" id="WP_186269502.1">
    <property type="nucleotide sequence ID" value="NZ_AYSO01000017.1"/>
</dbReference>
<dbReference type="NCBIfam" id="NF038093">
    <property type="entry name" value="GrdX"/>
    <property type="match status" value="1"/>
</dbReference>
<organism evidence="1 2">
    <name type="scientific">Clostridium argentinense CDC 2741</name>
    <dbReference type="NCBI Taxonomy" id="1418104"/>
    <lineage>
        <taxon>Bacteria</taxon>
        <taxon>Bacillati</taxon>
        <taxon>Bacillota</taxon>
        <taxon>Clostridia</taxon>
        <taxon>Eubacteriales</taxon>
        <taxon>Clostridiaceae</taxon>
        <taxon>Clostridium</taxon>
    </lineage>
</organism>
<evidence type="ECO:0000313" key="2">
    <source>
        <dbReference type="Proteomes" id="UP000031366"/>
    </source>
</evidence>
<evidence type="ECO:0000313" key="1">
    <source>
        <dbReference type="EMBL" id="KIE46396.1"/>
    </source>
</evidence>
<dbReference type="AlphaFoldDB" id="A0A0C1R7B4"/>
<dbReference type="STRING" id="29341.RSJ17_15310"/>
<comment type="caution">
    <text evidence="1">The sequence shown here is derived from an EMBL/GenBank/DDBJ whole genome shotgun (WGS) entry which is preliminary data.</text>
</comment>
<dbReference type="Proteomes" id="UP000031366">
    <property type="component" value="Unassembled WGS sequence"/>
</dbReference>
<accession>A0A0C1R7B4</accession>
<gene>
    <name evidence="1" type="ORF">U732_2044</name>
</gene>
<reference evidence="1 2" key="1">
    <citation type="journal article" date="2015" name="Infect. Genet. Evol.">
        <title>Genomic sequences of six botulinum neurotoxin-producing strains representing three clostridial species illustrate the mobility and diversity of botulinum neurotoxin genes.</title>
        <authorList>
            <person name="Smith T.J."/>
            <person name="Hill K.K."/>
            <person name="Xie G."/>
            <person name="Foley B.T."/>
            <person name="Williamson C.H."/>
            <person name="Foster J.T."/>
            <person name="Johnson S.L."/>
            <person name="Chertkov O."/>
            <person name="Teshima H."/>
            <person name="Gibbons H.S."/>
            <person name="Johnsky L.A."/>
            <person name="Karavis M.A."/>
            <person name="Smith L.A."/>
        </authorList>
    </citation>
    <scope>NUCLEOTIDE SEQUENCE [LARGE SCALE GENOMIC DNA]</scope>
    <source>
        <strain evidence="1 2">CDC 2741</strain>
    </source>
</reference>
<protein>
    <submittedName>
        <fullName evidence="1">Putative grdX protein</fullName>
    </submittedName>
</protein>
<sequence length="124" mass="14407">MIEPLFIITNNPLSKRTFETKYKIVYIDGSAMEVLKNVRDNIHLGHKLLTHPLMSSVKPNETPYRTVCLSLNRESLDIQSLEIIESTIMTTEKFLRDFNTPNWSDKILQDFQLIDCDLIDHAIN</sequence>